<evidence type="ECO:0000313" key="3">
    <source>
        <dbReference type="EMBL" id="KXT54539.1"/>
    </source>
</evidence>
<name>A0A139LSV5_9BACE</name>
<dbReference type="PATRIC" id="fig|329854.7.peg.713"/>
<keyword evidence="2" id="KW-0472">Membrane</keyword>
<organism evidence="3">
    <name type="scientific">Bacteroides intestinalis</name>
    <dbReference type="NCBI Taxonomy" id="329854"/>
    <lineage>
        <taxon>Bacteria</taxon>
        <taxon>Pseudomonadati</taxon>
        <taxon>Bacteroidota</taxon>
        <taxon>Bacteroidia</taxon>
        <taxon>Bacteroidales</taxon>
        <taxon>Bacteroidaceae</taxon>
        <taxon>Bacteroides</taxon>
    </lineage>
</organism>
<dbReference type="EMBL" id="LTDF01000044">
    <property type="protein sequence ID" value="KXT54539.1"/>
    <property type="molecule type" value="Genomic_DNA"/>
</dbReference>
<protein>
    <submittedName>
        <fullName evidence="3">ROK family protein</fullName>
    </submittedName>
</protein>
<proteinExistence type="inferred from homology"/>
<reference evidence="3 4" key="1">
    <citation type="submission" date="2016-02" db="EMBL/GenBank/DDBJ databases">
        <authorList>
            <person name="Wen L."/>
            <person name="He K."/>
            <person name="Yang H."/>
        </authorList>
    </citation>
    <scope>NUCLEOTIDE SEQUENCE [LARGE SCALE GENOMIC DNA]</scope>
    <source>
        <strain evidence="3 4">KLE1704</strain>
    </source>
</reference>
<dbReference type="CDD" id="cd23763">
    <property type="entry name" value="ASKHA_ATPase_ROK"/>
    <property type="match status" value="1"/>
</dbReference>
<comment type="similarity">
    <text evidence="1">Belongs to the ROK (NagC/XylR) family.</text>
</comment>
<dbReference type="AlphaFoldDB" id="A0A139LSV5"/>
<dbReference type="Proteomes" id="UP000070319">
    <property type="component" value="Unassembled WGS sequence"/>
</dbReference>
<evidence type="ECO:0000313" key="4">
    <source>
        <dbReference type="Proteomes" id="UP000070319"/>
    </source>
</evidence>
<keyword evidence="2" id="KW-0812">Transmembrane</keyword>
<dbReference type="PANTHER" id="PTHR18964">
    <property type="entry name" value="ROK (REPRESSOR, ORF, KINASE) FAMILY"/>
    <property type="match status" value="1"/>
</dbReference>
<feature type="transmembrane region" description="Helical" evidence="2">
    <location>
        <begin position="338"/>
        <end position="359"/>
    </location>
</feature>
<dbReference type="PANTHER" id="PTHR18964:SF149">
    <property type="entry name" value="BIFUNCTIONAL UDP-N-ACETYLGLUCOSAMINE 2-EPIMERASE_N-ACETYLMANNOSAMINE KINASE"/>
    <property type="match status" value="1"/>
</dbReference>
<accession>A0A139LSV5</accession>
<gene>
    <name evidence="3" type="ORF">HMPREF2531_00710</name>
</gene>
<dbReference type="SUPFAM" id="SSF53067">
    <property type="entry name" value="Actin-like ATPase domain"/>
    <property type="match status" value="1"/>
</dbReference>
<dbReference type="RefSeq" id="WP_061434095.1">
    <property type="nucleotide sequence ID" value="NZ_KQ968678.1"/>
</dbReference>
<dbReference type="InterPro" id="IPR000600">
    <property type="entry name" value="ROK"/>
</dbReference>
<dbReference type="Pfam" id="PF00480">
    <property type="entry name" value="ROK"/>
    <property type="match status" value="1"/>
</dbReference>
<sequence length="369" mass="40114">MYKHDQRTVMTLDAGGTNFVFSAICGNQDIVTPICYPAVSDNLEECLTVLHRGFSQVKEQLEDEPIAISFAFPGPADYKNGIIGDLPNFPAFRGGVALGPFLKERFGIPVFINNDGNLFAYGEALAGILPSVNEELEAAGNPKRYRNLLGITLGTGFGAGVVIDNCLLTGDNGCGGDVWIMRNKKYTDLIAEESVSIRAVRRVYGELSGETIENLMPKDIYDIAEGTRTGNREAALKSFDELGEIAGAAIVSALHIVDGMVVIGGGVSGAAKYILPGMMREMRRSISTFSGRDFDCLQMEVCNLMEADDHKRFLENTSTWVQVPFTKREILYNHTKRIGVAISTLGASKAIALGAYAFALQQIDRKYKG</sequence>
<keyword evidence="2" id="KW-1133">Transmembrane helix</keyword>
<evidence type="ECO:0000256" key="1">
    <source>
        <dbReference type="ARBA" id="ARBA00006479"/>
    </source>
</evidence>
<evidence type="ECO:0000256" key="2">
    <source>
        <dbReference type="SAM" id="Phobius"/>
    </source>
</evidence>
<dbReference type="InterPro" id="IPR043129">
    <property type="entry name" value="ATPase_NBD"/>
</dbReference>
<dbReference type="Gene3D" id="3.30.420.40">
    <property type="match status" value="2"/>
</dbReference>
<comment type="caution">
    <text evidence="3">The sequence shown here is derived from an EMBL/GenBank/DDBJ whole genome shotgun (WGS) entry which is preliminary data.</text>
</comment>